<keyword evidence="2" id="KW-1185">Reference proteome</keyword>
<proteinExistence type="predicted"/>
<name>A0A8G0PDH8_9HYPO</name>
<evidence type="ECO:0000313" key="2">
    <source>
        <dbReference type="Proteomes" id="UP000826661"/>
    </source>
</evidence>
<dbReference type="AlphaFoldDB" id="A0A8G0PDH8"/>
<organism evidence="1 2">
    <name type="scientific">Trichoderma simmonsii</name>
    <dbReference type="NCBI Taxonomy" id="1491479"/>
    <lineage>
        <taxon>Eukaryota</taxon>
        <taxon>Fungi</taxon>
        <taxon>Dikarya</taxon>
        <taxon>Ascomycota</taxon>
        <taxon>Pezizomycotina</taxon>
        <taxon>Sordariomycetes</taxon>
        <taxon>Hypocreomycetidae</taxon>
        <taxon>Hypocreales</taxon>
        <taxon>Hypocreaceae</taxon>
        <taxon>Trichoderma</taxon>
    </lineage>
</organism>
<dbReference type="EMBL" id="CP075866">
    <property type="protein sequence ID" value="QYS98700.1"/>
    <property type="molecule type" value="Genomic_DNA"/>
</dbReference>
<evidence type="ECO:0000313" key="1">
    <source>
        <dbReference type="EMBL" id="QYS98700.1"/>
    </source>
</evidence>
<sequence length="287" mass="32478">MADSRSQEEVPEDLKNTVLHAPVCLDAEIQRLNISFLEKELLVKVANGEYIYYDERGKMSMTGVSPGEWSITRFQFEPQFDTRILWGPGAEAAVAKRLIDRAPAVKHSIWTTTQEVLSKIPADPIMAPAVIGLLRSAIAKERECWERLDDLKAVKTYTSLLHLNMEAIITSMCSLAGITVVGAGEGTLMPTESGLSDLYRNLQWLRYNHQVEWEENPYYNPHRGDFDGPGVLDRFKAKWNPILERLLPGRLDNQMEQYADKMQYLLDNDERYSPGKPASGQFGGIDD</sequence>
<protein>
    <submittedName>
        <fullName evidence="1">Uncharacterized protein</fullName>
    </submittedName>
</protein>
<accession>A0A8G0PDH8</accession>
<dbReference type="Proteomes" id="UP000826661">
    <property type="component" value="Chromosome III"/>
</dbReference>
<gene>
    <name evidence="1" type="ORF">H0G86_005868</name>
</gene>
<reference evidence="1 2" key="1">
    <citation type="journal article" date="2021" name="BMC Genomics">
        <title>Telomere-to-telomere genome assembly of asparaginase-producing Trichoderma simmonsii.</title>
        <authorList>
            <person name="Chung D."/>
            <person name="Kwon Y.M."/>
            <person name="Yang Y."/>
        </authorList>
    </citation>
    <scope>NUCLEOTIDE SEQUENCE [LARGE SCALE GENOMIC DNA]</scope>
    <source>
        <strain evidence="1 2">GH-Sj1</strain>
    </source>
</reference>